<comment type="pathway">
    <text evidence="2 13">Cell wall biogenesis; peptidoglycan biosynthesis.</text>
</comment>
<keyword evidence="6 13" id="KW-0133">Cell shape</keyword>
<feature type="binding site" evidence="13">
    <location>
        <position position="304"/>
    </location>
    <ligand>
        <name>UDP-N-acetyl-alpha-D-glucosamine</name>
        <dbReference type="ChEBI" id="CHEBI:57705"/>
    </ligand>
</feature>
<evidence type="ECO:0000313" key="16">
    <source>
        <dbReference type="Proteomes" id="UP000186666"/>
    </source>
</evidence>
<keyword evidence="16" id="KW-1185">Reference proteome</keyword>
<evidence type="ECO:0000256" key="2">
    <source>
        <dbReference type="ARBA" id="ARBA00004752"/>
    </source>
</evidence>
<proteinExistence type="inferred from homology"/>
<dbReference type="NCBIfam" id="NF006873">
    <property type="entry name" value="PRK09369.1"/>
    <property type="match status" value="1"/>
</dbReference>
<dbReference type="Proteomes" id="UP000186666">
    <property type="component" value="Unassembled WGS sequence"/>
</dbReference>
<keyword evidence="3 13" id="KW-0963">Cytoplasm</keyword>
<name>A0ABY1KGL2_9BACL</name>
<dbReference type="InterPro" id="IPR001986">
    <property type="entry name" value="Enolpyruvate_Tfrase_dom"/>
</dbReference>
<evidence type="ECO:0000259" key="14">
    <source>
        <dbReference type="Pfam" id="PF00275"/>
    </source>
</evidence>
<keyword evidence="5 13" id="KW-0808">Transferase</keyword>
<dbReference type="NCBIfam" id="TIGR01072">
    <property type="entry name" value="murA"/>
    <property type="match status" value="1"/>
</dbReference>
<dbReference type="PANTHER" id="PTHR43783:SF2">
    <property type="entry name" value="UDP-N-ACETYLGLUCOSAMINE 1-CARBOXYVINYLTRANSFERASE 2"/>
    <property type="match status" value="1"/>
</dbReference>
<dbReference type="EC" id="2.5.1.7" evidence="13"/>
<dbReference type="Pfam" id="PF00275">
    <property type="entry name" value="EPSP_synthase"/>
    <property type="match status" value="1"/>
</dbReference>
<keyword evidence="7 13" id="KW-0573">Peptidoglycan synthesis</keyword>
<evidence type="ECO:0000256" key="3">
    <source>
        <dbReference type="ARBA" id="ARBA00022490"/>
    </source>
</evidence>
<reference evidence="15 16" key="1">
    <citation type="submission" date="2017-01" db="EMBL/GenBank/DDBJ databases">
        <authorList>
            <person name="Varghese N."/>
            <person name="Submissions S."/>
        </authorList>
    </citation>
    <scope>NUCLEOTIDE SEQUENCE [LARGE SCALE GENOMIC DNA]</scope>
    <source>
        <strain evidence="15 16">ATCC 23464</strain>
    </source>
</reference>
<evidence type="ECO:0000256" key="8">
    <source>
        <dbReference type="ARBA" id="ARBA00023306"/>
    </source>
</evidence>
<evidence type="ECO:0000256" key="12">
    <source>
        <dbReference type="ARBA" id="ARBA00047527"/>
    </source>
</evidence>
<evidence type="ECO:0000256" key="5">
    <source>
        <dbReference type="ARBA" id="ARBA00022679"/>
    </source>
</evidence>
<dbReference type="Gene3D" id="3.65.10.10">
    <property type="entry name" value="Enolpyruvate transferase domain"/>
    <property type="match status" value="2"/>
</dbReference>
<feature type="binding site" evidence="13">
    <location>
        <begin position="121"/>
        <end position="125"/>
    </location>
    <ligand>
        <name>UDP-N-acetyl-alpha-D-glucosamine</name>
        <dbReference type="ChEBI" id="CHEBI:57705"/>
    </ligand>
</feature>
<evidence type="ECO:0000256" key="11">
    <source>
        <dbReference type="ARBA" id="ARBA00038367"/>
    </source>
</evidence>
<dbReference type="SUPFAM" id="SSF55205">
    <property type="entry name" value="EPT/RTPC-like"/>
    <property type="match status" value="1"/>
</dbReference>
<organism evidence="15 16">
    <name type="scientific">Paenibacillus macquariensis</name>
    <dbReference type="NCBI Taxonomy" id="948756"/>
    <lineage>
        <taxon>Bacteria</taxon>
        <taxon>Bacillati</taxon>
        <taxon>Bacillota</taxon>
        <taxon>Bacilli</taxon>
        <taxon>Bacillales</taxon>
        <taxon>Paenibacillaceae</taxon>
        <taxon>Paenibacillus</taxon>
    </lineage>
</organism>
<accession>A0ABY1KGL2</accession>
<dbReference type="NCBIfam" id="NF009470">
    <property type="entry name" value="PRK12830.1"/>
    <property type="match status" value="1"/>
</dbReference>
<dbReference type="CDD" id="cd01555">
    <property type="entry name" value="UdpNAET"/>
    <property type="match status" value="1"/>
</dbReference>
<feature type="active site" description="Proton donor" evidence="13">
    <location>
        <position position="116"/>
    </location>
</feature>
<dbReference type="PANTHER" id="PTHR43783">
    <property type="entry name" value="UDP-N-ACETYLGLUCOSAMINE 1-CARBOXYVINYLTRANSFERASE"/>
    <property type="match status" value="1"/>
</dbReference>
<keyword evidence="4 13" id="KW-0132">Cell division</keyword>
<protein>
    <recommendedName>
        <fullName evidence="13">UDP-N-acetylglucosamine 1-carboxyvinyltransferase</fullName>
        <ecNumber evidence="13">2.5.1.7</ecNumber>
    </recommendedName>
    <alternativeName>
        <fullName evidence="13">Enoylpyruvate transferase</fullName>
    </alternativeName>
    <alternativeName>
        <fullName evidence="13">UDP-N-acetylglucosamine enolpyruvyl transferase</fullName>
        <shortName evidence="13">EPT</shortName>
    </alternativeName>
</protein>
<keyword evidence="9 13" id="KW-0961">Cell wall biogenesis/degradation</keyword>
<comment type="caution">
    <text evidence="15">The sequence shown here is derived from an EMBL/GenBank/DDBJ whole genome shotgun (WGS) entry which is preliminary data.</text>
</comment>
<evidence type="ECO:0000256" key="6">
    <source>
        <dbReference type="ARBA" id="ARBA00022960"/>
    </source>
</evidence>
<comment type="similarity">
    <text evidence="11 13">Belongs to the EPSP synthase family. MurA subfamily.</text>
</comment>
<evidence type="ECO:0000313" key="15">
    <source>
        <dbReference type="EMBL" id="SIR63371.1"/>
    </source>
</evidence>
<comment type="function">
    <text evidence="13">Cell wall formation. Adds enolpyruvyl to UDP-N-acetylglucosamine.</text>
</comment>
<keyword evidence="8 13" id="KW-0131">Cell cycle</keyword>
<dbReference type="InterPro" id="IPR036968">
    <property type="entry name" value="Enolpyruvate_Tfrase_sf"/>
</dbReference>
<dbReference type="InterPro" id="IPR005750">
    <property type="entry name" value="UDP_GlcNAc_COvinyl_MurA"/>
</dbReference>
<evidence type="ECO:0000256" key="10">
    <source>
        <dbReference type="ARBA" id="ARBA00023317"/>
    </source>
</evidence>
<comment type="catalytic activity">
    <reaction evidence="12 13">
        <text>phosphoenolpyruvate + UDP-N-acetyl-alpha-D-glucosamine = UDP-N-acetyl-3-O-(1-carboxyvinyl)-alpha-D-glucosamine + phosphate</text>
        <dbReference type="Rhea" id="RHEA:18681"/>
        <dbReference type="ChEBI" id="CHEBI:43474"/>
        <dbReference type="ChEBI" id="CHEBI:57705"/>
        <dbReference type="ChEBI" id="CHEBI:58702"/>
        <dbReference type="ChEBI" id="CHEBI:68483"/>
        <dbReference type="EC" id="2.5.1.7"/>
    </reaction>
</comment>
<feature type="binding site" evidence="13">
    <location>
        <position position="92"/>
    </location>
    <ligand>
        <name>UDP-N-acetyl-alpha-D-glucosamine</name>
        <dbReference type="ChEBI" id="CHEBI:57705"/>
    </ligand>
</feature>
<dbReference type="RefSeq" id="WP_068590958.1">
    <property type="nucleotide sequence ID" value="NZ_FTNK01000025.1"/>
</dbReference>
<evidence type="ECO:0000256" key="7">
    <source>
        <dbReference type="ARBA" id="ARBA00022984"/>
    </source>
</evidence>
<dbReference type="InterPro" id="IPR013792">
    <property type="entry name" value="RNA3'P_cycl/enolpyr_Trfase_a/b"/>
</dbReference>
<evidence type="ECO:0000256" key="13">
    <source>
        <dbReference type="HAMAP-Rule" id="MF_00111"/>
    </source>
</evidence>
<gene>
    <name evidence="13" type="primary">murA</name>
    <name evidence="15" type="ORF">SAMN05421578_12511</name>
</gene>
<evidence type="ECO:0000256" key="4">
    <source>
        <dbReference type="ARBA" id="ARBA00022618"/>
    </source>
</evidence>
<dbReference type="HAMAP" id="MF_00111">
    <property type="entry name" value="MurA"/>
    <property type="match status" value="1"/>
</dbReference>
<feature type="domain" description="Enolpyruvate transferase" evidence="14">
    <location>
        <begin position="7"/>
        <end position="404"/>
    </location>
</feature>
<feature type="binding site" evidence="13">
    <location>
        <position position="326"/>
    </location>
    <ligand>
        <name>UDP-N-acetyl-alpha-D-glucosamine</name>
        <dbReference type="ChEBI" id="CHEBI:57705"/>
    </ligand>
</feature>
<dbReference type="EMBL" id="FTNK01000025">
    <property type="protein sequence ID" value="SIR63371.1"/>
    <property type="molecule type" value="Genomic_DNA"/>
</dbReference>
<evidence type="ECO:0000256" key="9">
    <source>
        <dbReference type="ARBA" id="ARBA00023316"/>
    </source>
</evidence>
<keyword evidence="10 13" id="KW-0670">Pyruvate</keyword>
<comment type="caution">
    <text evidence="13">Lacks conserved residue(s) required for the propagation of feature annotation.</text>
</comment>
<sequence>MEKLMITGGRPLHGTVSISGAKNSAIALIPAAILAESEVILDNLPILSDVAVYAEILEELGASVSREGSQMKIDPSSIKSIPMPNGPVKKLRASYYMMGAMLGRFNEASIGLPGGCNFEPRPIDQHIKGFEALGATVTNEHGSIYLHAKELRGAKIYLDVSSVGATINIMLAAARAKGSTTIENAAKEPEIIDVATLLNSMGAVIKGAGTETIRIEGVSELHGCRHSIIPDRIQAGTYMIAAAATRGDVLIDNVIPKHMEAMTAKLLEMGVHIEELDESIRVVGRANYEAVDVKALVYPGFPTDLQSPMTSLLTQAEGVSVLSDFVYSSRFKHVPELVRMGAKIRVEGRSAIIEGSRLNAAKVKATDLRAGAALVIAGLTVEEGITEVSGVEFIDRGYDNIVENFRHLGAEIWRETE</sequence>
<feature type="modified residue" description="2-(S-cysteinyl)pyruvic acid O-phosphothioketal" evidence="13">
    <location>
        <position position="116"/>
    </location>
</feature>
<feature type="binding site" evidence="13">
    <location>
        <begin position="22"/>
        <end position="23"/>
    </location>
    <ligand>
        <name>phosphoenolpyruvate</name>
        <dbReference type="ChEBI" id="CHEBI:58702"/>
    </ligand>
</feature>
<evidence type="ECO:0000256" key="1">
    <source>
        <dbReference type="ARBA" id="ARBA00004496"/>
    </source>
</evidence>
<dbReference type="InterPro" id="IPR050068">
    <property type="entry name" value="MurA_subfamily"/>
</dbReference>
<comment type="subcellular location">
    <subcellularLocation>
        <location evidence="1 13">Cytoplasm</location>
    </subcellularLocation>
</comment>